<proteinExistence type="predicted"/>
<protein>
    <recommendedName>
        <fullName evidence="5">Arrestin-like N-terminal domain-containing protein</fullName>
    </recommendedName>
</protein>
<keyword evidence="4" id="KW-1185">Reference proteome</keyword>
<sequence length="601" mass="64815">MSTTTLMTSSYPFLHGSTSSLVPGQSTTSLPAYSRLPTPPLRPRTPRPKTEHVVELSNNSGMGGAASKKSKPWAVLKVYSNARSSKSLPTFVEGDKITGSVTLDLGHGSWISGSNGSGDAITSVKIMVRGEIASGNINYWGGNKTFLEVSTLLWSKDAHNAKLSGEQHWPFSVSLPKQVSLSEGDRAEEQQYVLPHTFLERNIRASIRYDLVVHITRKLRPDSNLQQTFVYIPAIRPDPPSLLRQLAYQENSPLAGPSVDPEGWLTLAPVKSHGTVFSSRTVEITCTLSLAKPLSYTRNSVLPLSLLLESNDRQTLDLLTANPNSAINLRLRRQLDVMRGDSVRSPVWNLPSQKAEYIVDLGEAVWWASADGDVSGEGRVRLDGEIPLAKDLKPSTLFPHFNVEYYVVLLPFTVTGFAPSPSPSPSPSPTPSFSPSSHSSPHSHPKARTRANSRPSTSPASSSAPMRSTSYTPSSSSGQSLALPARSSSFTPRPSTSPSPNAHSTSHSPSHLTPSGNSNSNSNSTRPLLIQPVTIATVFAKGPKPISGKPDTHNQSRSHSHGERHERIHGQGHGNPNSHLLGVQGPGPVYDSLPPGYEDHV</sequence>
<feature type="compositionally biased region" description="Basic residues" evidence="1">
    <location>
        <begin position="441"/>
        <end position="451"/>
    </location>
</feature>
<dbReference type="Gene3D" id="2.60.40.640">
    <property type="match status" value="1"/>
</dbReference>
<evidence type="ECO:0000256" key="1">
    <source>
        <dbReference type="SAM" id="MobiDB-lite"/>
    </source>
</evidence>
<dbReference type="EMBL" id="JBANRG010000009">
    <property type="protein sequence ID" value="KAK7463358.1"/>
    <property type="molecule type" value="Genomic_DNA"/>
</dbReference>
<evidence type="ECO:0000313" key="2">
    <source>
        <dbReference type="EMBL" id="KAK7437000.1"/>
    </source>
</evidence>
<dbReference type="Proteomes" id="UP001498398">
    <property type="component" value="Unassembled WGS sequence"/>
</dbReference>
<evidence type="ECO:0000313" key="3">
    <source>
        <dbReference type="EMBL" id="KAK7463358.1"/>
    </source>
</evidence>
<dbReference type="InterPro" id="IPR014752">
    <property type="entry name" value="Arrestin-like_C"/>
</dbReference>
<name>A0ABR1IN28_9AGAR</name>
<feature type="region of interest" description="Disordered" evidence="1">
    <location>
        <begin position="541"/>
        <end position="601"/>
    </location>
</feature>
<accession>A0ABR1IN28</accession>
<organism evidence="2 4">
    <name type="scientific">Marasmiellus scandens</name>
    <dbReference type="NCBI Taxonomy" id="2682957"/>
    <lineage>
        <taxon>Eukaryota</taxon>
        <taxon>Fungi</taxon>
        <taxon>Dikarya</taxon>
        <taxon>Basidiomycota</taxon>
        <taxon>Agaricomycotina</taxon>
        <taxon>Agaricomycetes</taxon>
        <taxon>Agaricomycetidae</taxon>
        <taxon>Agaricales</taxon>
        <taxon>Marasmiineae</taxon>
        <taxon>Omphalotaceae</taxon>
        <taxon>Marasmiellus</taxon>
    </lineage>
</organism>
<feature type="compositionally biased region" description="Pro residues" evidence="1">
    <location>
        <begin position="420"/>
        <end position="432"/>
    </location>
</feature>
<feature type="region of interest" description="Disordered" evidence="1">
    <location>
        <begin position="17"/>
        <end position="49"/>
    </location>
</feature>
<feature type="compositionally biased region" description="Low complexity" evidence="1">
    <location>
        <begin position="452"/>
        <end position="524"/>
    </location>
</feature>
<reference evidence="2 4" key="1">
    <citation type="submission" date="2024-01" db="EMBL/GenBank/DDBJ databases">
        <title>A draft genome for the cacao thread blight pathogen Marasmiellus scandens.</title>
        <authorList>
            <person name="Baruah I.K."/>
            <person name="Leung J."/>
            <person name="Bukari Y."/>
            <person name="Amoako-Attah I."/>
            <person name="Meinhardt L.W."/>
            <person name="Bailey B.A."/>
            <person name="Cohen S.P."/>
        </authorList>
    </citation>
    <scope>NUCLEOTIDE SEQUENCE [LARGE SCALE GENOMIC DNA]</scope>
    <source>
        <strain evidence="2 4">GH-19</strain>
    </source>
</reference>
<dbReference type="EMBL" id="JBANRG010000089">
    <property type="protein sequence ID" value="KAK7437000.1"/>
    <property type="molecule type" value="Genomic_DNA"/>
</dbReference>
<feature type="compositionally biased region" description="Basic and acidic residues" evidence="1">
    <location>
        <begin position="550"/>
        <end position="569"/>
    </location>
</feature>
<feature type="compositionally biased region" description="Polar residues" evidence="1">
    <location>
        <begin position="17"/>
        <end position="31"/>
    </location>
</feature>
<comment type="caution">
    <text evidence="2">The sequence shown here is derived from an EMBL/GenBank/DDBJ whole genome shotgun (WGS) entry which is preliminary data.</text>
</comment>
<gene>
    <name evidence="3" type="ORF">VKT23_006714</name>
    <name evidence="2" type="ORF">VKT23_018815</name>
</gene>
<evidence type="ECO:0008006" key="5">
    <source>
        <dbReference type="Google" id="ProtNLM"/>
    </source>
</evidence>
<feature type="region of interest" description="Disordered" evidence="1">
    <location>
        <begin position="418"/>
        <end position="526"/>
    </location>
</feature>
<evidence type="ECO:0000313" key="4">
    <source>
        <dbReference type="Proteomes" id="UP001498398"/>
    </source>
</evidence>